<evidence type="ECO:0000313" key="2">
    <source>
        <dbReference type="Proteomes" id="UP000076959"/>
    </source>
</evidence>
<gene>
    <name evidence="1" type="ORF">AYJ54_33050</name>
</gene>
<protein>
    <submittedName>
        <fullName evidence="1">Uncharacterized protein</fullName>
    </submittedName>
</protein>
<dbReference type="RefSeq" id="WP_063708368.1">
    <property type="nucleotide sequence ID" value="NZ_LUUB01000119.1"/>
</dbReference>
<dbReference type="Proteomes" id="UP000076959">
    <property type="component" value="Unassembled WGS sequence"/>
</dbReference>
<keyword evidence="2" id="KW-1185">Reference proteome</keyword>
<dbReference type="AlphaFoldDB" id="A0A176Y7M1"/>
<organism evidence="1 2">
    <name type="scientific">Bradyrhizobium centrolobii</name>
    <dbReference type="NCBI Taxonomy" id="1505087"/>
    <lineage>
        <taxon>Bacteria</taxon>
        <taxon>Pseudomonadati</taxon>
        <taxon>Pseudomonadota</taxon>
        <taxon>Alphaproteobacteria</taxon>
        <taxon>Hyphomicrobiales</taxon>
        <taxon>Nitrobacteraceae</taxon>
        <taxon>Bradyrhizobium</taxon>
    </lineage>
</organism>
<sequence>MRAYSTITLVAVILAGVGGLKLSLFGAPPAEAVSLLKTTSMDLHQMHENAKNLPELKFRDMTFVFPSD</sequence>
<accession>A0A176Y7M1</accession>
<evidence type="ECO:0000313" key="1">
    <source>
        <dbReference type="EMBL" id="OAE99588.1"/>
    </source>
</evidence>
<reference evidence="1 2" key="1">
    <citation type="submission" date="2016-03" db="EMBL/GenBank/DDBJ databases">
        <title>Draft Genome Sequence of the Strain BR 10245 (Bradyrhizobium sp.) isolated from nodules of Centrolobium paraense.</title>
        <authorList>
            <person name="Simoes-Araujo J.L.Sr."/>
            <person name="Barauna A.C."/>
            <person name="Silva K."/>
            <person name="Zilli J.E."/>
        </authorList>
    </citation>
    <scope>NUCLEOTIDE SEQUENCE [LARGE SCALE GENOMIC DNA]</scope>
    <source>
        <strain evidence="1 2">BR 10245</strain>
    </source>
</reference>
<name>A0A176Y7M1_9BRAD</name>
<dbReference type="EMBL" id="LUUB01000119">
    <property type="protein sequence ID" value="OAE99588.1"/>
    <property type="molecule type" value="Genomic_DNA"/>
</dbReference>
<proteinExistence type="predicted"/>
<comment type="caution">
    <text evidence="1">The sequence shown here is derived from an EMBL/GenBank/DDBJ whole genome shotgun (WGS) entry which is preliminary data.</text>
</comment>